<sequence length="79" mass="9729">MYYYITNCTYVCMYVCMSRYSTNKFINLFIFSSNYKLNSNKKSHRTCWNFDNHFYGVCKYYKKDTKKTSLKEKESRTQQ</sequence>
<dbReference type="EMBL" id="KQ418069">
    <property type="protein sequence ID" value="KOF88984.1"/>
    <property type="molecule type" value="Genomic_DNA"/>
</dbReference>
<proteinExistence type="predicted"/>
<evidence type="ECO:0000313" key="1">
    <source>
        <dbReference type="EMBL" id="KOF88984.1"/>
    </source>
</evidence>
<dbReference type="AlphaFoldDB" id="A0A0L8HIN6"/>
<gene>
    <name evidence="1" type="ORF">OCBIM_22013869mg</name>
</gene>
<name>A0A0L8HIN6_OCTBM</name>
<reference evidence="1" key="1">
    <citation type="submission" date="2015-07" db="EMBL/GenBank/DDBJ databases">
        <title>MeaNS - Measles Nucleotide Surveillance Program.</title>
        <authorList>
            <person name="Tran T."/>
            <person name="Druce J."/>
        </authorList>
    </citation>
    <scope>NUCLEOTIDE SEQUENCE</scope>
    <source>
        <strain evidence="1">UCB-OBI-ISO-001</strain>
        <tissue evidence="1">Gonad</tissue>
    </source>
</reference>
<protein>
    <submittedName>
        <fullName evidence="1">Uncharacterized protein</fullName>
    </submittedName>
</protein>
<accession>A0A0L8HIN6</accession>
<organism evidence="1">
    <name type="scientific">Octopus bimaculoides</name>
    <name type="common">California two-spotted octopus</name>
    <dbReference type="NCBI Taxonomy" id="37653"/>
    <lineage>
        <taxon>Eukaryota</taxon>
        <taxon>Metazoa</taxon>
        <taxon>Spiralia</taxon>
        <taxon>Lophotrochozoa</taxon>
        <taxon>Mollusca</taxon>
        <taxon>Cephalopoda</taxon>
        <taxon>Coleoidea</taxon>
        <taxon>Octopodiformes</taxon>
        <taxon>Octopoda</taxon>
        <taxon>Incirrata</taxon>
        <taxon>Octopodidae</taxon>
        <taxon>Octopus</taxon>
    </lineage>
</organism>